<accession>A0ABM8GNS8</accession>
<dbReference type="Proteomes" id="UP001321486">
    <property type="component" value="Chromosome"/>
</dbReference>
<sequence length="83" mass="8624">MTERDEAAPGPAPARADGTGPFSGKDVDGLITLPGVHSVSGVEKAGTGESDDDERDAEGDDTHLASDEYPRHPTFGGPPSRHR</sequence>
<name>A0ABM8GNS8_9MICO</name>
<gene>
    <name evidence="2" type="ORF">GCM10025867_23370</name>
</gene>
<organism evidence="2 3">
    <name type="scientific">Frondihabitans sucicola</name>
    <dbReference type="NCBI Taxonomy" id="1268041"/>
    <lineage>
        <taxon>Bacteria</taxon>
        <taxon>Bacillati</taxon>
        <taxon>Actinomycetota</taxon>
        <taxon>Actinomycetes</taxon>
        <taxon>Micrococcales</taxon>
        <taxon>Microbacteriaceae</taxon>
        <taxon>Frondihabitans</taxon>
    </lineage>
</organism>
<feature type="region of interest" description="Disordered" evidence="1">
    <location>
        <begin position="1"/>
        <end position="83"/>
    </location>
</feature>
<feature type="compositionally biased region" description="Acidic residues" evidence="1">
    <location>
        <begin position="49"/>
        <end position="59"/>
    </location>
</feature>
<feature type="compositionally biased region" description="Basic and acidic residues" evidence="1">
    <location>
        <begin position="60"/>
        <end position="71"/>
    </location>
</feature>
<evidence type="ECO:0000313" key="2">
    <source>
        <dbReference type="EMBL" id="BDZ50096.1"/>
    </source>
</evidence>
<proteinExistence type="predicted"/>
<evidence type="ECO:0000313" key="3">
    <source>
        <dbReference type="Proteomes" id="UP001321486"/>
    </source>
</evidence>
<dbReference type="RefSeq" id="WP_286343210.1">
    <property type="nucleotide sequence ID" value="NZ_AP027732.1"/>
</dbReference>
<protein>
    <submittedName>
        <fullName evidence="2">Uncharacterized protein</fullName>
    </submittedName>
</protein>
<reference evidence="3" key="1">
    <citation type="journal article" date="2019" name="Int. J. Syst. Evol. Microbiol.">
        <title>The Global Catalogue of Microorganisms (GCM) 10K type strain sequencing project: providing services to taxonomists for standard genome sequencing and annotation.</title>
        <authorList>
            <consortium name="The Broad Institute Genomics Platform"/>
            <consortium name="The Broad Institute Genome Sequencing Center for Infectious Disease"/>
            <person name="Wu L."/>
            <person name="Ma J."/>
        </authorList>
    </citation>
    <scope>NUCLEOTIDE SEQUENCE [LARGE SCALE GENOMIC DNA]</scope>
    <source>
        <strain evidence="3">NBRC 108728</strain>
    </source>
</reference>
<keyword evidence="3" id="KW-1185">Reference proteome</keyword>
<dbReference type="EMBL" id="AP027732">
    <property type="protein sequence ID" value="BDZ50096.1"/>
    <property type="molecule type" value="Genomic_DNA"/>
</dbReference>
<evidence type="ECO:0000256" key="1">
    <source>
        <dbReference type="SAM" id="MobiDB-lite"/>
    </source>
</evidence>